<dbReference type="RefSeq" id="WP_109682790.1">
    <property type="nucleotide sequence ID" value="NZ_QGGP01000006.1"/>
</dbReference>
<feature type="chain" id="PRO_5016384433" description="DUF4412 domain-containing protein" evidence="1">
    <location>
        <begin position="22"/>
        <end position="294"/>
    </location>
</feature>
<evidence type="ECO:0000256" key="1">
    <source>
        <dbReference type="SAM" id="SignalP"/>
    </source>
</evidence>
<dbReference type="EMBL" id="QGGP01000006">
    <property type="protein sequence ID" value="PWK17901.1"/>
    <property type="molecule type" value="Genomic_DNA"/>
</dbReference>
<evidence type="ECO:0000313" key="3">
    <source>
        <dbReference type="Proteomes" id="UP000245430"/>
    </source>
</evidence>
<keyword evidence="1" id="KW-0732">Signal</keyword>
<comment type="caution">
    <text evidence="2">The sequence shown here is derived from an EMBL/GenBank/DDBJ whole genome shotgun (WGS) entry which is preliminary data.</text>
</comment>
<sequence>MNQLVLKISYSFLLLSSILYSQNTLEYNLNIGDNMTVTQTSAQDIVQNMEDSKHEMTNHLEGDFTFIVKAITDSSYIINFKFNRFKLKSTSNIYGELMNIDTNNDIKEDDLEAKIFSGLTKSTLKMEMLKTGEIKKITGTEAMINKMISDAGITDEFTKELMVEAMKKEFGSESLSRSFEQMTYFYPTKKVIVGDHWTNKYTGDLIAENNWTLKDWSKNIELSAKSNVSLIAEEDSHIMTLKGTQDTSIIANKKTGFAQLITVTSNTEGVTVMKQMSNVEIPTKITSKTTFKIK</sequence>
<evidence type="ECO:0008006" key="4">
    <source>
        <dbReference type="Google" id="ProtNLM"/>
    </source>
</evidence>
<reference evidence="2 3" key="1">
    <citation type="submission" date="2018-05" db="EMBL/GenBank/DDBJ databases">
        <title>Genomic Encyclopedia of Archaeal and Bacterial Type Strains, Phase II (KMG-II): from individual species to whole genera.</title>
        <authorList>
            <person name="Goeker M."/>
        </authorList>
    </citation>
    <scope>NUCLEOTIDE SEQUENCE [LARGE SCALE GENOMIC DNA]</scope>
    <source>
        <strain evidence="2 3">DSM 22637</strain>
    </source>
</reference>
<dbReference type="Pfam" id="PF19777">
    <property type="entry name" value="DUF6263"/>
    <property type="match status" value="1"/>
</dbReference>
<keyword evidence="3" id="KW-1185">Reference proteome</keyword>
<feature type="signal peptide" evidence="1">
    <location>
        <begin position="1"/>
        <end position="21"/>
    </location>
</feature>
<accession>A0A316DI99</accession>
<dbReference type="InterPro" id="IPR046230">
    <property type="entry name" value="DUF6263"/>
</dbReference>
<gene>
    <name evidence="2" type="ORF">LX78_02299</name>
</gene>
<name>A0A316DI99_9FLAO</name>
<dbReference type="Proteomes" id="UP000245430">
    <property type="component" value="Unassembled WGS sequence"/>
</dbReference>
<dbReference type="AlphaFoldDB" id="A0A316DI99"/>
<protein>
    <recommendedName>
        <fullName evidence="4">DUF4412 domain-containing protein</fullName>
    </recommendedName>
</protein>
<organism evidence="2 3">
    <name type="scientific">Xanthomarina spongicola</name>
    <dbReference type="NCBI Taxonomy" id="570520"/>
    <lineage>
        <taxon>Bacteria</taxon>
        <taxon>Pseudomonadati</taxon>
        <taxon>Bacteroidota</taxon>
        <taxon>Flavobacteriia</taxon>
        <taxon>Flavobacteriales</taxon>
        <taxon>Flavobacteriaceae</taxon>
        <taxon>Xanthomarina</taxon>
    </lineage>
</organism>
<evidence type="ECO:0000313" key="2">
    <source>
        <dbReference type="EMBL" id="PWK17901.1"/>
    </source>
</evidence>
<dbReference type="OrthoDB" id="3034330at2"/>
<proteinExistence type="predicted"/>